<keyword evidence="3" id="KW-1185">Reference proteome</keyword>
<dbReference type="Gene3D" id="3.30.70.270">
    <property type="match status" value="2"/>
</dbReference>
<dbReference type="Gene3D" id="3.10.10.10">
    <property type="entry name" value="HIV Type 1 Reverse Transcriptase, subunit A, domain 1"/>
    <property type="match status" value="1"/>
</dbReference>
<name>A0A5B6VN71_9ROSI</name>
<proteinExistence type="predicted"/>
<dbReference type="CDD" id="cd01647">
    <property type="entry name" value="RT_LTR"/>
    <property type="match status" value="1"/>
</dbReference>
<protein>
    <submittedName>
        <fullName evidence="2">DNA/RNA polymerases superfamily protein</fullName>
    </submittedName>
</protein>
<dbReference type="PANTHER" id="PTHR24559:SF444">
    <property type="entry name" value="REVERSE TRANSCRIPTASE DOMAIN-CONTAINING PROTEIN"/>
    <property type="match status" value="1"/>
</dbReference>
<evidence type="ECO:0000313" key="3">
    <source>
        <dbReference type="Proteomes" id="UP000325315"/>
    </source>
</evidence>
<dbReference type="InterPro" id="IPR043128">
    <property type="entry name" value="Rev_trsase/Diguanyl_cyclase"/>
</dbReference>
<accession>A0A5B6VN71</accession>
<feature type="domain" description="Reverse transcriptase" evidence="1">
    <location>
        <begin position="175"/>
        <end position="277"/>
    </location>
</feature>
<dbReference type="Pfam" id="PF00078">
    <property type="entry name" value="RVT_1"/>
    <property type="match status" value="1"/>
</dbReference>
<comment type="caution">
    <text evidence="2">The sequence shown here is derived from an EMBL/GenBank/DDBJ whole genome shotgun (WGS) entry which is preliminary data.</text>
</comment>
<evidence type="ECO:0000259" key="1">
    <source>
        <dbReference type="Pfam" id="PF00078"/>
    </source>
</evidence>
<dbReference type="OrthoDB" id="1733657at2759"/>
<dbReference type="SUPFAM" id="SSF56672">
    <property type="entry name" value="DNA/RNA polymerases"/>
    <property type="match status" value="1"/>
</dbReference>
<dbReference type="EMBL" id="SMMG02000006">
    <property type="protein sequence ID" value="KAA3470592.1"/>
    <property type="molecule type" value="Genomic_DNA"/>
</dbReference>
<evidence type="ECO:0000313" key="2">
    <source>
        <dbReference type="EMBL" id="KAA3470592.1"/>
    </source>
</evidence>
<dbReference type="Proteomes" id="UP000325315">
    <property type="component" value="Unassembled WGS sequence"/>
</dbReference>
<dbReference type="PANTHER" id="PTHR24559">
    <property type="entry name" value="TRANSPOSON TY3-I GAG-POL POLYPROTEIN"/>
    <property type="match status" value="1"/>
</dbReference>
<dbReference type="InterPro" id="IPR043502">
    <property type="entry name" value="DNA/RNA_pol_sf"/>
</dbReference>
<dbReference type="InterPro" id="IPR053134">
    <property type="entry name" value="RNA-dir_DNA_polymerase"/>
</dbReference>
<organism evidence="2 3">
    <name type="scientific">Gossypium australe</name>
    <dbReference type="NCBI Taxonomy" id="47621"/>
    <lineage>
        <taxon>Eukaryota</taxon>
        <taxon>Viridiplantae</taxon>
        <taxon>Streptophyta</taxon>
        <taxon>Embryophyta</taxon>
        <taxon>Tracheophyta</taxon>
        <taxon>Spermatophyta</taxon>
        <taxon>Magnoliopsida</taxon>
        <taxon>eudicotyledons</taxon>
        <taxon>Gunneridae</taxon>
        <taxon>Pentapetalae</taxon>
        <taxon>rosids</taxon>
        <taxon>malvids</taxon>
        <taxon>Malvales</taxon>
        <taxon>Malvaceae</taxon>
        <taxon>Malvoideae</taxon>
        <taxon>Gossypium</taxon>
    </lineage>
</organism>
<sequence length="373" mass="43347">MELSFGEFDLILGIDWLVEDRVNSSKRLRDILAFLSDSGSTTLSGKDIRTVKDIPDVFPDELSRVPLDRKFEFSIELLLGTASVSITLYCMAPKELMELKAQLLELLNRRFILPSVSPWRAPVLFVKKKDGIMRITSIRFQESMIYSFNSMGRLYSLKLIFVLVTISSRSRRLMTRYGHYEFLIMPFILMNAPVVFMDLMNRVFQPYLDQFFIVFIDDILIYSKTESEHNEHLQIVLQILHDKKLYAKFKVTYVGHVVSAEGTRVDPKKVEVSFLGLVGYYWRFVEGFSLIATPLNKLLRRNTLFTPVLVQPTLGREFVIYSNASHVGLRCVLMQDGKVVRHCIYGEMCIVYTNHKSINYLLTQKEFNSRQRK</sequence>
<gene>
    <name evidence="2" type="ORF">EPI10_016286</name>
</gene>
<dbReference type="AlphaFoldDB" id="A0A5B6VN71"/>
<dbReference type="InterPro" id="IPR000477">
    <property type="entry name" value="RT_dom"/>
</dbReference>
<reference evidence="3" key="1">
    <citation type="journal article" date="2019" name="Plant Biotechnol. J.">
        <title>Genome sequencing of the Australian wild diploid species Gossypium australe highlights disease resistance and delayed gland morphogenesis.</title>
        <authorList>
            <person name="Cai Y."/>
            <person name="Cai X."/>
            <person name="Wang Q."/>
            <person name="Wang P."/>
            <person name="Zhang Y."/>
            <person name="Cai C."/>
            <person name="Xu Y."/>
            <person name="Wang K."/>
            <person name="Zhou Z."/>
            <person name="Wang C."/>
            <person name="Geng S."/>
            <person name="Li B."/>
            <person name="Dong Q."/>
            <person name="Hou Y."/>
            <person name="Wang H."/>
            <person name="Ai P."/>
            <person name="Liu Z."/>
            <person name="Yi F."/>
            <person name="Sun M."/>
            <person name="An G."/>
            <person name="Cheng J."/>
            <person name="Zhang Y."/>
            <person name="Shi Q."/>
            <person name="Xie Y."/>
            <person name="Shi X."/>
            <person name="Chang Y."/>
            <person name="Huang F."/>
            <person name="Chen Y."/>
            <person name="Hong S."/>
            <person name="Mi L."/>
            <person name="Sun Q."/>
            <person name="Zhang L."/>
            <person name="Zhou B."/>
            <person name="Peng R."/>
            <person name="Zhang X."/>
            <person name="Liu F."/>
        </authorList>
    </citation>
    <scope>NUCLEOTIDE SEQUENCE [LARGE SCALE GENOMIC DNA]</scope>
    <source>
        <strain evidence="3">cv. PA1801</strain>
    </source>
</reference>